<keyword evidence="7" id="KW-1185">Reference proteome</keyword>
<dbReference type="InterPro" id="IPR036244">
    <property type="entry name" value="TipA-like_antibiotic-bd"/>
</dbReference>
<dbReference type="Proteomes" id="UP000464314">
    <property type="component" value="Chromosome"/>
</dbReference>
<dbReference type="RefSeq" id="WP_161838256.1">
    <property type="nucleotide sequence ID" value="NZ_CP048000.1"/>
</dbReference>
<dbReference type="Gene3D" id="1.10.490.50">
    <property type="entry name" value="Antibiotic binding domain of TipA-like multidrug resistance regulators"/>
    <property type="match status" value="1"/>
</dbReference>
<dbReference type="PROSITE" id="PS50937">
    <property type="entry name" value="HTH_MERR_2"/>
    <property type="match status" value="1"/>
</dbReference>
<dbReference type="Gene3D" id="1.10.1660.10">
    <property type="match status" value="1"/>
</dbReference>
<evidence type="ECO:0000256" key="4">
    <source>
        <dbReference type="ARBA" id="ARBA00023163"/>
    </source>
</evidence>
<dbReference type="SMART" id="SM00422">
    <property type="entry name" value="HTH_MERR"/>
    <property type="match status" value="1"/>
</dbReference>
<sequence length="251" mass="29121">MYYKVKEISDMSGVSVRMLHYYDKIGLLKPGNVSQAGYRLYTTDDIKKLSQILFYKELDFSLEEIKEILDSSNADKLEVLKMQQQILTKKREKIDALMGAINKSIISFEQGENPKGLNIFTSLDLVEISRNKDQLKKDLMVHLFPHADEECGVKTSGYSKDDWTIIMSKMEGLLNEIAIRMDKRPENPEIQGFIGEFKEFINYNLIRCNNDLLKLLGALYVDNPLYRNYMEQYGENFPEFLKSAIDFYVGD</sequence>
<dbReference type="KEGG" id="anr:Ana3638_12125"/>
<dbReference type="GO" id="GO:0003700">
    <property type="term" value="F:DNA-binding transcription factor activity"/>
    <property type="evidence" value="ECO:0007669"/>
    <property type="project" value="InterPro"/>
</dbReference>
<dbReference type="PANTHER" id="PTHR30204:SF90">
    <property type="entry name" value="HTH-TYPE TRANSCRIPTIONAL ACTIVATOR MTA"/>
    <property type="match status" value="1"/>
</dbReference>
<dbReference type="Pfam" id="PF13411">
    <property type="entry name" value="MerR_1"/>
    <property type="match status" value="1"/>
</dbReference>
<dbReference type="InterPro" id="IPR047057">
    <property type="entry name" value="MerR_fam"/>
</dbReference>
<organism evidence="6 7">
    <name type="scientific">Anaerocolumna sedimenticola</name>
    <dbReference type="NCBI Taxonomy" id="2696063"/>
    <lineage>
        <taxon>Bacteria</taxon>
        <taxon>Bacillati</taxon>
        <taxon>Bacillota</taxon>
        <taxon>Clostridia</taxon>
        <taxon>Lachnospirales</taxon>
        <taxon>Lachnospiraceae</taxon>
        <taxon>Anaerocolumna</taxon>
    </lineage>
</organism>
<dbReference type="InterPro" id="IPR012925">
    <property type="entry name" value="TipAS_dom"/>
</dbReference>
<dbReference type="InterPro" id="IPR009061">
    <property type="entry name" value="DNA-bd_dom_put_sf"/>
</dbReference>
<evidence type="ECO:0000256" key="1">
    <source>
        <dbReference type="ARBA" id="ARBA00023015"/>
    </source>
</evidence>
<dbReference type="InterPro" id="IPR000551">
    <property type="entry name" value="MerR-type_HTH_dom"/>
</dbReference>
<keyword evidence="1" id="KW-0805">Transcription regulation</keyword>
<dbReference type="GO" id="GO:0003677">
    <property type="term" value="F:DNA binding"/>
    <property type="evidence" value="ECO:0007669"/>
    <property type="project" value="UniProtKB-KW"/>
</dbReference>
<evidence type="ECO:0000256" key="3">
    <source>
        <dbReference type="ARBA" id="ARBA00023159"/>
    </source>
</evidence>
<evidence type="ECO:0000256" key="2">
    <source>
        <dbReference type="ARBA" id="ARBA00023125"/>
    </source>
</evidence>
<name>A0A6P1TNG3_9FIRM</name>
<proteinExistence type="predicted"/>
<evidence type="ECO:0000313" key="7">
    <source>
        <dbReference type="Proteomes" id="UP000464314"/>
    </source>
</evidence>
<dbReference type="SUPFAM" id="SSF89082">
    <property type="entry name" value="Antibiotic binding domain of TipA-like multidrug resistance regulators"/>
    <property type="match status" value="1"/>
</dbReference>
<dbReference type="PANTHER" id="PTHR30204">
    <property type="entry name" value="REDOX-CYCLING DRUG-SENSING TRANSCRIPTIONAL ACTIVATOR SOXR"/>
    <property type="match status" value="1"/>
</dbReference>
<reference evidence="6 7" key="1">
    <citation type="submission" date="2020-01" db="EMBL/GenBank/DDBJ databases">
        <title>Genome analysis of Anaerocolumna sp. CBA3638.</title>
        <authorList>
            <person name="Kim J."/>
            <person name="Roh S.W."/>
        </authorList>
    </citation>
    <scope>NUCLEOTIDE SEQUENCE [LARGE SCALE GENOMIC DNA]</scope>
    <source>
        <strain evidence="6 7">CBA3638</strain>
    </source>
</reference>
<evidence type="ECO:0000313" key="6">
    <source>
        <dbReference type="EMBL" id="QHQ61431.1"/>
    </source>
</evidence>
<dbReference type="Pfam" id="PF07739">
    <property type="entry name" value="TipAS"/>
    <property type="match status" value="1"/>
</dbReference>
<dbReference type="AlphaFoldDB" id="A0A6P1TNG3"/>
<keyword evidence="4" id="KW-0804">Transcription</keyword>
<gene>
    <name evidence="6" type="ORF">Ana3638_12125</name>
</gene>
<dbReference type="SUPFAM" id="SSF46955">
    <property type="entry name" value="Putative DNA-binding domain"/>
    <property type="match status" value="1"/>
</dbReference>
<keyword evidence="3" id="KW-0010">Activator</keyword>
<keyword evidence="2" id="KW-0238">DNA-binding</keyword>
<feature type="domain" description="HTH merR-type" evidence="5">
    <location>
        <begin position="2"/>
        <end position="71"/>
    </location>
</feature>
<dbReference type="EMBL" id="CP048000">
    <property type="protein sequence ID" value="QHQ61431.1"/>
    <property type="molecule type" value="Genomic_DNA"/>
</dbReference>
<evidence type="ECO:0000259" key="5">
    <source>
        <dbReference type="PROSITE" id="PS50937"/>
    </source>
</evidence>
<accession>A0A6P1TNG3</accession>
<protein>
    <submittedName>
        <fullName evidence="6">MerR family transcriptional regulator</fullName>
    </submittedName>
</protein>
<dbReference type="CDD" id="cd01106">
    <property type="entry name" value="HTH_TipAL-Mta"/>
    <property type="match status" value="1"/>
</dbReference>